<evidence type="ECO:0000313" key="3">
    <source>
        <dbReference type="Proteomes" id="UP001420932"/>
    </source>
</evidence>
<comment type="caution">
    <text evidence="2">The sequence shown here is derived from an EMBL/GenBank/DDBJ whole genome shotgun (WGS) entry which is preliminary data.</text>
</comment>
<name>A0AAP0P9S9_9MAGN</name>
<organism evidence="2 3">
    <name type="scientific">Stephania yunnanensis</name>
    <dbReference type="NCBI Taxonomy" id="152371"/>
    <lineage>
        <taxon>Eukaryota</taxon>
        <taxon>Viridiplantae</taxon>
        <taxon>Streptophyta</taxon>
        <taxon>Embryophyta</taxon>
        <taxon>Tracheophyta</taxon>
        <taxon>Spermatophyta</taxon>
        <taxon>Magnoliopsida</taxon>
        <taxon>Ranunculales</taxon>
        <taxon>Menispermaceae</taxon>
        <taxon>Menispermoideae</taxon>
        <taxon>Cissampelideae</taxon>
        <taxon>Stephania</taxon>
    </lineage>
</organism>
<proteinExistence type="predicted"/>
<keyword evidence="3" id="KW-1185">Reference proteome</keyword>
<feature type="domain" description="DUF7796" evidence="1">
    <location>
        <begin position="56"/>
        <end position="93"/>
    </location>
</feature>
<gene>
    <name evidence="2" type="ORF">Syun_014624</name>
</gene>
<protein>
    <recommendedName>
        <fullName evidence="1">DUF7796 domain-containing protein</fullName>
    </recommendedName>
</protein>
<reference evidence="2 3" key="1">
    <citation type="submission" date="2024-01" db="EMBL/GenBank/DDBJ databases">
        <title>Genome assemblies of Stephania.</title>
        <authorList>
            <person name="Yang L."/>
        </authorList>
    </citation>
    <scope>NUCLEOTIDE SEQUENCE [LARGE SCALE GENOMIC DNA]</scope>
    <source>
        <strain evidence="2">YNDBR</strain>
        <tissue evidence="2">Leaf</tissue>
    </source>
</reference>
<dbReference type="InterPro" id="IPR056698">
    <property type="entry name" value="DUF7796"/>
</dbReference>
<evidence type="ECO:0000259" key="1">
    <source>
        <dbReference type="Pfam" id="PF25072"/>
    </source>
</evidence>
<evidence type="ECO:0000313" key="2">
    <source>
        <dbReference type="EMBL" id="KAK9135294.1"/>
    </source>
</evidence>
<dbReference type="Proteomes" id="UP001420932">
    <property type="component" value="Unassembled WGS sequence"/>
</dbReference>
<sequence length="93" mass="10386">MVSRQISSAFHNQICCARPRVTCTPYWIPPTSYPTTTTKSYSDPTTLDLTTVSELDLNSFHVALSCLVLILQLDSIKLTQLNSEFAFKAQLTT</sequence>
<dbReference type="EMBL" id="JBBNAF010000006">
    <property type="protein sequence ID" value="KAK9135294.1"/>
    <property type="molecule type" value="Genomic_DNA"/>
</dbReference>
<dbReference type="AlphaFoldDB" id="A0AAP0P9S9"/>
<dbReference type="Pfam" id="PF25072">
    <property type="entry name" value="DUF7796"/>
    <property type="match status" value="1"/>
</dbReference>
<accession>A0AAP0P9S9</accession>